<dbReference type="AlphaFoldDB" id="A0A0F9BH62"/>
<organism evidence="1">
    <name type="scientific">marine sediment metagenome</name>
    <dbReference type="NCBI Taxonomy" id="412755"/>
    <lineage>
        <taxon>unclassified sequences</taxon>
        <taxon>metagenomes</taxon>
        <taxon>ecological metagenomes</taxon>
    </lineage>
</organism>
<dbReference type="EMBL" id="LAZR01037835">
    <property type="protein sequence ID" value="KKL21150.1"/>
    <property type="molecule type" value="Genomic_DNA"/>
</dbReference>
<proteinExistence type="predicted"/>
<sequence>MTLHEAVGYRLINSTDITALVSAAKITHGDRPGGGFPCINYFMISYIPIANGVVESTLSNILSSCKSRGCAGYCS</sequence>
<comment type="caution">
    <text evidence="1">The sequence shown here is derived from an EMBL/GenBank/DDBJ whole genome shotgun (WGS) entry which is preliminary data.</text>
</comment>
<protein>
    <submittedName>
        <fullName evidence="1">Uncharacterized protein</fullName>
    </submittedName>
</protein>
<accession>A0A0F9BH62</accession>
<name>A0A0F9BH62_9ZZZZ</name>
<gene>
    <name evidence="1" type="ORF">LCGC14_2448330</name>
</gene>
<evidence type="ECO:0000313" key="1">
    <source>
        <dbReference type="EMBL" id="KKL21150.1"/>
    </source>
</evidence>
<reference evidence="1" key="1">
    <citation type="journal article" date="2015" name="Nature">
        <title>Complex archaea that bridge the gap between prokaryotes and eukaryotes.</title>
        <authorList>
            <person name="Spang A."/>
            <person name="Saw J.H."/>
            <person name="Jorgensen S.L."/>
            <person name="Zaremba-Niedzwiedzka K."/>
            <person name="Martijn J."/>
            <person name="Lind A.E."/>
            <person name="van Eijk R."/>
            <person name="Schleper C."/>
            <person name="Guy L."/>
            <person name="Ettema T.J."/>
        </authorList>
    </citation>
    <scope>NUCLEOTIDE SEQUENCE</scope>
</reference>